<feature type="coiled-coil region" evidence="1">
    <location>
        <begin position="116"/>
        <end position="199"/>
    </location>
</feature>
<protein>
    <submittedName>
        <fullName evidence="2">Uncharacterized protein</fullName>
    </submittedName>
</protein>
<sequence length="239" mass="27544">MTSGSSAGPAFSRNVVPAGNDAGRELLDNLEVSGDPQMTPQDVERMKQLLQAKFVDESLIFALHRFMRIQGSEIQQRPTLQQYSHFIHHYEADITSENINLRIGKENDKRCVNAFLKELQNRSAENNEVRERLVNEKEQLVMQNEQLSTEKEELATQNEQLTSEKEDLATRSELLATQNELLATKQEQMASEIRKLKAENAKKDMLIGKMKTEKVYKRNRCTKGHVQDFLLVYQEFLCK</sequence>
<reference evidence="2 3" key="1">
    <citation type="submission" date="2020-06" db="EMBL/GenBank/DDBJ databases">
        <authorList>
            <person name="Li R."/>
            <person name="Bekaert M."/>
        </authorList>
    </citation>
    <scope>NUCLEOTIDE SEQUENCE [LARGE SCALE GENOMIC DNA]</scope>
    <source>
        <strain evidence="3">wild</strain>
    </source>
</reference>
<keyword evidence="3" id="KW-1185">Reference proteome</keyword>
<dbReference type="Proteomes" id="UP000507470">
    <property type="component" value="Unassembled WGS sequence"/>
</dbReference>
<evidence type="ECO:0000256" key="1">
    <source>
        <dbReference type="SAM" id="Coils"/>
    </source>
</evidence>
<keyword evidence="1" id="KW-0175">Coiled coil</keyword>
<organism evidence="2 3">
    <name type="scientific">Mytilus coruscus</name>
    <name type="common">Sea mussel</name>
    <dbReference type="NCBI Taxonomy" id="42192"/>
    <lineage>
        <taxon>Eukaryota</taxon>
        <taxon>Metazoa</taxon>
        <taxon>Spiralia</taxon>
        <taxon>Lophotrochozoa</taxon>
        <taxon>Mollusca</taxon>
        <taxon>Bivalvia</taxon>
        <taxon>Autobranchia</taxon>
        <taxon>Pteriomorphia</taxon>
        <taxon>Mytilida</taxon>
        <taxon>Mytiloidea</taxon>
        <taxon>Mytilidae</taxon>
        <taxon>Mytilinae</taxon>
        <taxon>Mytilus</taxon>
    </lineage>
</organism>
<gene>
    <name evidence="2" type="ORF">MCOR_16058</name>
</gene>
<dbReference type="AlphaFoldDB" id="A0A6J8B845"/>
<dbReference type="EMBL" id="CACVKT020002820">
    <property type="protein sequence ID" value="CAC5380065.1"/>
    <property type="molecule type" value="Genomic_DNA"/>
</dbReference>
<proteinExistence type="predicted"/>
<evidence type="ECO:0000313" key="2">
    <source>
        <dbReference type="EMBL" id="CAC5380065.1"/>
    </source>
</evidence>
<accession>A0A6J8B845</accession>
<name>A0A6J8B845_MYTCO</name>
<evidence type="ECO:0000313" key="3">
    <source>
        <dbReference type="Proteomes" id="UP000507470"/>
    </source>
</evidence>